<dbReference type="PANTHER" id="PTHR42085:SF1">
    <property type="entry name" value="F-BOX DOMAIN-CONTAINING PROTEIN"/>
    <property type="match status" value="1"/>
</dbReference>
<name>A0A6A5Z7R6_9PLEO</name>
<evidence type="ECO:0000313" key="1">
    <source>
        <dbReference type="EMBL" id="KAF2115335.1"/>
    </source>
</evidence>
<evidence type="ECO:0000313" key="2">
    <source>
        <dbReference type="Proteomes" id="UP000799770"/>
    </source>
</evidence>
<organism evidence="1 2">
    <name type="scientific">Lophiotrema nucula</name>
    <dbReference type="NCBI Taxonomy" id="690887"/>
    <lineage>
        <taxon>Eukaryota</taxon>
        <taxon>Fungi</taxon>
        <taxon>Dikarya</taxon>
        <taxon>Ascomycota</taxon>
        <taxon>Pezizomycotina</taxon>
        <taxon>Dothideomycetes</taxon>
        <taxon>Pleosporomycetidae</taxon>
        <taxon>Pleosporales</taxon>
        <taxon>Lophiotremataceae</taxon>
        <taxon>Lophiotrema</taxon>
    </lineage>
</organism>
<proteinExistence type="predicted"/>
<dbReference type="AlphaFoldDB" id="A0A6A5Z7R6"/>
<dbReference type="Proteomes" id="UP000799770">
    <property type="component" value="Unassembled WGS sequence"/>
</dbReference>
<protein>
    <submittedName>
        <fullName evidence="1">Uncharacterized protein</fullName>
    </submittedName>
</protein>
<dbReference type="OrthoDB" id="4790878at2759"/>
<gene>
    <name evidence="1" type="ORF">BDV96DRAFT_646344</name>
</gene>
<keyword evidence="2" id="KW-1185">Reference proteome</keyword>
<dbReference type="EMBL" id="ML977323">
    <property type="protein sequence ID" value="KAF2115335.1"/>
    <property type="molecule type" value="Genomic_DNA"/>
</dbReference>
<accession>A0A6A5Z7R6</accession>
<dbReference type="InterPro" id="IPR038883">
    <property type="entry name" value="AN11006-like"/>
</dbReference>
<reference evidence="1" key="1">
    <citation type="journal article" date="2020" name="Stud. Mycol.">
        <title>101 Dothideomycetes genomes: a test case for predicting lifestyles and emergence of pathogens.</title>
        <authorList>
            <person name="Haridas S."/>
            <person name="Albert R."/>
            <person name="Binder M."/>
            <person name="Bloem J."/>
            <person name="Labutti K."/>
            <person name="Salamov A."/>
            <person name="Andreopoulos B."/>
            <person name="Baker S."/>
            <person name="Barry K."/>
            <person name="Bills G."/>
            <person name="Bluhm B."/>
            <person name="Cannon C."/>
            <person name="Castanera R."/>
            <person name="Culley D."/>
            <person name="Daum C."/>
            <person name="Ezra D."/>
            <person name="Gonzalez J."/>
            <person name="Henrissat B."/>
            <person name="Kuo A."/>
            <person name="Liang C."/>
            <person name="Lipzen A."/>
            <person name="Lutzoni F."/>
            <person name="Magnuson J."/>
            <person name="Mondo S."/>
            <person name="Nolan M."/>
            <person name="Ohm R."/>
            <person name="Pangilinan J."/>
            <person name="Park H.-J."/>
            <person name="Ramirez L."/>
            <person name="Alfaro M."/>
            <person name="Sun H."/>
            <person name="Tritt A."/>
            <person name="Yoshinaga Y."/>
            <person name="Zwiers L.-H."/>
            <person name="Turgeon B."/>
            <person name="Goodwin S."/>
            <person name="Spatafora J."/>
            <person name="Crous P."/>
            <person name="Grigoriev I."/>
        </authorList>
    </citation>
    <scope>NUCLEOTIDE SEQUENCE</scope>
    <source>
        <strain evidence="1">CBS 627.86</strain>
    </source>
</reference>
<dbReference type="PANTHER" id="PTHR42085">
    <property type="entry name" value="F-BOX DOMAIN-CONTAINING PROTEIN"/>
    <property type="match status" value="1"/>
</dbReference>
<sequence>MQLLQLSGEVRNKIYEFSLSTDAVLYLLRVGNRYSVSETFYGELTTSATEFNQLKYVCRQLHRETARLEARFNDVTILDADSVSTCLYFFTSSSHRNLALLNTIVLRYPEPREHVVEIPCSAYHLALLTDLCRSNPKVQVKLKIPTFGFSSKLRPNHIARNFIYIGVYLDWALRGKDSFYLLEGSDSRHVEEYYKEDADDWRGLVQMEAFQAPNLSFWPSEQQYVQGHFDDIDVEDKKEKWSASARKWIVEGITSA</sequence>